<gene>
    <name evidence="2" type="ORF">BASA50_001500</name>
</gene>
<evidence type="ECO:0000313" key="3">
    <source>
        <dbReference type="Proteomes" id="UP001648503"/>
    </source>
</evidence>
<protein>
    <submittedName>
        <fullName evidence="2">Uncharacterized protein</fullName>
    </submittedName>
</protein>
<feature type="transmembrane region" description="Helical" evidence="1">
    <location>
        <begin position="127"/>
        <end position="145"/>
    </location>
</feature>
<evidence type="ECO:0000256" key="1">
    <source>
        <dbReference type="SAM" id="Phobius"/>
    </source>
</evidence>
<feature type="transmembrane region" description="Helical" evidence="1">
    <location>
        <begin position="157"/>
        <end position="178"/>
    </location>
</feature>
<keyword evidence="1" id="KW-0472">Membrane</keyword>
<dbReference type="EMBL" id="JAFCIX010000002">
    <property type="protein sequence ID" value="KAH6601643.1"/>
    <property type="molecule type" value="Genomic_DNA"/>
</dbReference>
<comment type="caution">
    <text evidence="2">The sequence shown here is derived from an EMBL/GenBank/DDBJ whole genome shotgun (WGS) entry which is preliminary data.</text>
</comment>
<sequence>MGRHNDSFGASGLGATLWLCTFSPKAPHSTVYHRRSSPRESRSKMNSTYYIDPELFTVSPMADIGAVMQVSEASFLYMTISNTTYVWRNIMFQLCMISLNMLQLEIFQCFNGGLLRFRWFHSENIKYMRITSLIIHIICGWSSYLQGLAFPYEEGSIFAKWSPIGAAVYSVIICGIGLSQNMLILIRAHLTTTCTIML</sequence>
<name>A0ABQ8FP46_9FUNG</name>
<accession>A0ABQ8FP46</accession>
<organism evidence="2 3">
    <name type="scientific">Batrachochytrium salamandrivorans</name>
    <dbReference type="NCBI Taxonomy" id="1357716"/>
    <lineage>
        <taxon>Eukaryota</taxon>
        <taxon>Fungi</taxon>
        <taxon>Fungi incertae sedis</taxon>
        <taxon>Chytridiomycota</taxon>
        <taxon>Chytridiomycota incertae sedis</taxon>
        <taxon>Chytridiomycetes</taxon>
        <taxon>Rhizophydiales</taxon>
        <taxon>Rhizophydiales incertae sedis</taxon>
        <taxon>Batrachochytrium</taxon>
    </lineage>
</organism>
<dbReference type="Proteomes" id="UP001648503">
    <property type="component" value="Unassembled WGS sequence"/>
</dbReference>
<proteinExistence type="predicted"/>
<evidence type="ECO:0000313" key="2">
    <source>
        <dbReference type="EMBL" id="KAH6601643.1"/>
    </source>
</evidence>
<keyword evidence="3" id="KW-1185">Reference proteome</keyword>
<reference evidence="2 3" key="1">
    <citation type="submission" date="2021-02" db="EMBL/GenBank/DDBJ databases">
        <title>Variation within the Batrachochytrium salamandrivorans European outbreak.</title>
        <authorList>
            <person name="Kelly M."/>
            <person name="Pasmans F."/>
            <person name="Shea T.P."/>
            <person name="Munoz J.F."/>
            <person name="Carranza S."/>
            <person name="Cuomo C.A."/>
            <person name="Martel A."/>
        </authorList>
    </citation>
    <scope>NUCLEOTIDE SEQUENCE [LARGE SCALE GENOMIC DNA]</scope>
    <source>
        <strain evidence="2 3">AMFP18/2</strain>
    </source>
</reference>
<keyword evidence="1" id="KW-1133">Transmembrane helix</keyword>
<keyword evidence="1" id="KW-0812">Transmembrane</keyword>